<dbReference type="Gene3D" id="3.40.50.300">
    <property type="entry name" value="P-loop containing nucleotide triphosphate hydrolases"/>
    <property type="match status" value="1"/>
</dbReference>
<sequence>MYRIKEKEMLFIYTGPDGSGRKTVAKMVATAFDMETVLSYTTRLPRHYETNGEDYHFVDEETFRTMNLAGEFLEAVELDGNHYGIREKDIIRAFENHNLVYLTLNPEGTEKLKRMYGERVMRFFIYANRDTVINRQKERGDNERDIERHLTHYDEIMAYKNECEYVFENYDSPQISYQVSEEIEKFLDRDLIVTDY</sequence>
<proteinExistence type="inferred from homology"/>
<evidence type="ECO:0000313" key="8">
    <source>
        <dbReference type="Proteomes" id="UP000682111"/>
    </source>
</evidence>
<dbReference type="InterPro" id="IPR008145">
    <property type="entry name" value="GK/Ca_channel_bsu"/>
</dbReference>
<protein>
    <recommendedName>
        <fullName evidence="6">Guanylate kinase-like domain-containing protein</fullName>
    </recommendedName>
</protein>
<evidence type="ECO:0000256" key="2">
    <source>
        <dbReference type="ARBA" id="ARBA00005790"/>
    </source>
</evidence>
<organism evidence="7 8">
    <name type="scientific">Robertmurraya siralis</name>
    <dbReference type="NCBI Taxonomy" id="77777"/>
    <lineage>
        <taxon>Bacteria</taxon>
        <taxon>Bacillati</taxon>
        <taxon>Bacillota</taxon>
        <taxon>Bacilli</taxon>
        <taxon>Bacillales</taxon>
        <taxon>Bacillaceae</taxon>
        <taxon>Robertmurraya</taxon>
    </lineage>
</organism>
<evidence type="ECO:0000256" key="1">
    <source>
        <dbReference type="ARBA" id="ARBA00003531"/>
    </source>
</evidence>
<reference evidence="7" key="1">
    <citation type="submission" date="2021-03" db="EMBL/GenBank/DDBJ databases">
        <title>Antimicrobial resistance genes in bacteria isolated from Japanese honey, and their potential for conferring macrolide and lincosamide resistance in the American foulbrood pathogen Paenibacillus larvae.</title>
        <authorList>
            <person name="Okamoto M."/>
            <person name="Kumagai M."/>
            <person name="Kanamori H."/>
            <person name="Takamatsu D."/>
        </authorList>
    </citation>
    <scope>NUCLEOTIDE SEQUENCE</scope>
    <source>
        <strain evidence="7">J27TS8</strain>
    </source>
</reference>
<keyword evidence="4" id="KW-0418">Kinase</keyword>
<comment type="caution">
    <text evidence="7">The sequence shown here is derived from an EMBL/GenBank/DDBJ whole genome shotgun (WGS) entry which is preliminary data.</text>
</comment>
<comment type="function">
    <text evidence="1">Essential for recycling GMP and indirectly, cGMP.</text>
</comment>
<accession>A0A920BU37</accession>
<name>A0A920BU37_9BACI</name>
<dbReference type="SUPFAM" id="SSF52540">
    <property type="entry name" value="P-loop containing nucleoside triphosphate hydrolases"/>
    <property type="match status" value="1"/>
</dbReference>
<dbReference type="Pfam" id="PF00625">
    <property type="entry name" value="Guanylate_kin"/>
    <property type="match status" value="1"/>
</dbReference>
<feature type="domain" description="Guanylate kinase-like" evidence="6">
    <location>
        <begin position="8"/>
        <end position="184"/>
    </location>
</feature>
<dbReference type="GO" id="GO:0005829">
    <property type="term" value="C:cytosol"/>
    <property type="evidence" value="ECO:0007669"/>
    <property type="project" value="TreeGrafter"/>
</dbReference>
<dbReference type="PROSITE" id="PS50052">
    <property type="entry name" value="GUANYLATE_KINASE_2"/>
    <property type="match status" value="1"/>
</dbReference>
<dbReference type="Proteomes" id="UP000682111">
    <property type="component" value="Unassembled WGS sequence"/>
</dbReference>
<dbReference type="RefSeq" id="WP_212933540.1">
    <property type="nucleotide sequence ID" value="NZ_BORC01000002.1"/>
</dbReference>
<comment type="similarity">
    <text evidence="2">Belongs to the guanylate kinase family.</text>
</comment>
<comment type="catalytic activity">
    <reaction evidence="5">
        <text>GMP + ATP = GDP + ADP</text>
        <dbReference type="Rhea" id="RHEA:20780"/>
        <dbReference type="ChEBI" id="CHEBI:30616"/>
        <dbReference type="ChEBI" id="CHEBI:58115"/>
        <dbReference type="ChEBI" id="CHEBI:58189"/>
        <dbReference type="ChEBI" id="CHEBI:456216"/>
        <dbReference type="EC" id="2.7.4.8"/>
    </reaction>
</comment>
<evidence type="ECO:0000256" key="3">
    <source>
        <dbReference type="ARBA" id="ARBA00022679"/>
    </source>
</evidence>
<dbReference type="PANTHER" id="PTHR23117:SF13">
    <property type="entry name" value="GUANYLATE KINASE"/>
    <property type="match status" value="1"/>
</dbReference>
<dbReference type="SMART" id="SM00072">
    <property type="entry name" value="GuKc"/>
    <property type="match status" value="1"/>
</dbReference>
<evidence type="ECO:0000313" key="7">
    <source>
        <dbReference type="EMBL" id="GIN61897.1"/>
    </source>
</evidence>
<gene>
    <name evidence="7" type="ORF">J27TS8_18900</name>
</gene>
<dbReference type="PANTHER" id="PTHR23117">
    <property type="entry name" value="GUANYLATE KINASE-RELATED"/>
    <property type="match status" value="1"/>
</dbReference>
<evidence type="ECO:0000256" key="4">
    <source>
        <dbReference type="ARBA" id="ARBA00022777"/>
    </source>
</evidence>
<dbReference type="AlphaFoldDB" id="A0A920BU37"/>
<evidence type="ECO:0000259" key="6">
    <source>
        <dbReference type="PROSITE" id="PS50052"/>
    </source>
</evidence>
<keyword evidence="3" id="KW-0808">Transferase</keyword>
<dbReference type="GO" id="GO:0004385">
    <property type="term" value="F:GMP kinase activity"/>
    <property type="evidence" value="ECO:0007669"/>
    <property type="project" value="UniProtKB-EC"/>
</dbReference>
<keyword evidence="8" id="KW-1185">Reference proteome</keyword>
<dbReference type="InterPro" id="IPR008144">
    <property type="entry name" value="Guanylate_kin-like_dom"/>
</dbReference>
<dbReference type="InterPro" id="IPR027417">
    <property type="entry name" value="P-loop_NTPase"/>
</dbReference>
<dbReference type="PROSITE" id="PS00856">
    <property type="entry name" value="GUANYLATE_KINASE_1"/>
    <property type="match status" value="1"/>
</dbReference>
<evidence type="ECO:0000256" key="5">
    <source>
        <dbReference type="ARBA" id="ARBA00048594"/>
    </source>
</evidence>
<dbReference type="EMBL" id="BORC01000002">
    <property type="protein sequence ID" value="GIN61897.1"/>
    <property type="molecule type" value="Genomic_DNA"/>
</dbReference>
<dbReference type="InterPro" id="IPR020590">
    <property type="entry name" value="Guanylate_kinase_CS"/>
</dbReference>